<evidence type="ECO:0000259" key="2">
    <source>
        <dbReference type="Pfam" id="PF04293"/>
    </source>
</evidence>
<dbReference type="PANTHER" id="PTHR30029">
    <property type="entry name" value="STAGE V SPORULATION PROTEIN R"/>
    <property type="match status" value="1"/>
</dbReference>
<dbReference type="Proteomes" id="UP000281975">
    <property type="component" value="Unassembled WGS sequence"/>
</dbReference>
<dbReference type="InterPro" id="IPR056174">
    <property type="entry name" value="SpoVR_N"/>
</dbReference>
<feature type="compositionally biased region" description="Basic and acidic residues" evidence="1">
    <location>
        <begin position="223"/>
        <end position="233"/>
    </location>
</feature>
<organism evidence="4 5">
    <name type="scientific">Kushneria sinocarnis</name>
    <dbReference type="NCBI Taxonomy" id="595502"/>
    <lineage>
        <taxon>Bacteria</taxon>
        <taxon>Pseudomonadati</taxon>
        <taxon>Pseudomonadota</taxon>
        <taxon>Gammaproteobacteria</taxon>
        <taxon>Oceanospirillales</taxon>
        <taxon>Halomonadaceae</taxon>
        <taxon>Kushneria</taxon>
    </lineage>
</organism>
<feature type="region of interest" description="Disordered" evidence="1">
    <location>
        <begin position="186"/>
        <end position="205"/>
    </location>
</feature>
<dbReference type="Pfam" id="PF04293">
    <property type="entry name" value="SpoVR"/>
    <property type="match status" value="1"/>
</dbReference>
<feature type="domain" description="SpoVR protein-like N-terminal" evidence="2">
    <location>
        <begin position="19"/>
        <end position="446"/>
    </location>
</feature>
<dbReference type="InterPro" id="IPR007390">
    <property type="entry name" value="Spore_V_R"/>
</dbReference>
<dbReference type="Pfam" id="PF24755">
    <property type="entry name" value="SpoVR_C"/>
    <property type="match status" value="1"/>
</dbReference>
<evidence type="ECO:0000313" key="4">
    <source>
        <dbReference type="EMBL" id="RKR06632.1"/>
    </source>
</evidence>
<protein>
    <submittedName>
        <fullName evidence="4">Spore cortex formation protein SpoVR/YcgB (Stage V sporulation)</fullName>
    </submittedName>
</protein>
<keyword evidence="5" id="KW-1185">Reference proteome</keyword>
<dbReference type="AlphaFoldDB" id="A0A420WZB4"/>
<dbReference type="InterPro" id="IPR057270">
    <property type="entry name" value="Ycgb-like"/>
</dbReference>
<dbReference type="NCBIfam" id="NF008737">
    <property type="entry name" value="PRK11767.1"/>
    <property type="match status" value="1"/>
</dbReference>
<name>A0A420WZB4_9GAMM</name>
<gene>
    <name evidence="4" type="ORF">C7446_0616</name>
</gene>
<dbReference type="PANTHER" id="PTHR30029:SF2">
    <property type="entry name" value="STAGE V SPORULATION PROTEIN R"/>
    <property type="match status" value="1"/>
</dbReference>
<dbReference type="RefSeq" id="WP_121171196.1">
    <property type="nucleotide sequence ID" value="NZ_RBIN01000002.1"/>
</dbReference>
<dbReference type="OrthoDB" id="9784270at2"/>
<dbReference type="InterPro" id="IPR057008">
    <property type="entry name" value="SpoVR-like_C"/>
</dbReference>
<evidence type="ECO:0000313" key="5">
    <source>
        <dbReference type="Proteomes" id="UP000281975"/>
    </source>
</evidence>
<evidence type="ECO:0000256" key="1">
    <source>
        <dbReference type="SAM" id="MobiDB-lite"/>
    </source>
</evidence>
<dbReference type="EMBL" id="RBIN01000002">
    <property type="protein sequence ID" value="RKR06632.1"/>
    <property type="molecule type" value="Genomic_DNA"/>
</dbReference>
<comment type="caution">
    <text evidence="4">The sequence shown here is derived from an EMBL/GenBank/DDBJ whole genome shotgun (WGS) entry which is preliminary data.</text>
</comment>
<proteinExistence type="predicted"/>
<feature type="domain" description="SpoVR-like C-terminal" evidence="3">
    <location>
        <begin position="450"/>
        <end position="500"/>
    </location>
</feature>
<reference evidence="4 5" key="1">
    <citation type="submission" date="2018-10" db="EMBL/GenBank/DDBJ databases">
        <title>Genomic Encyclopedia of Type Strains, Phase IV (KMG-IV): sequencing the most valuable type-strain genomes for metagenomic binning, comparative biology and taxonomic classification.</title>
        <authorList>
            <person name="Goeker M."/>
        </authorList>
    </citation>
    <scope>NUCLEOTIDE SEQUENCE [LARGE SCALE GENOMIC DNA]</scope>
    <source>
        <strain evidence="4 5">DSM 23229</strain>
    </source>
</reference>
<evidence type="ECO:0000259" key="3">
    <source>
        <dbReference type="Pfam" id="PF24755"/>
    </source>
</evidence>
<sequence>MTDSHIRSQDEAWFDKGSDWSFEDLEFYEREIARIAAEYRLDIWPNQIEVITSEQMMDAYASVGMPVGYNHWSFGKQFLSVEQAYRRGQMGLAYELVINSDPCIAYLMEENTLMMQILVMAHACYGHNSFFKGNYLFRAWTDASAIVDYLVFARRYIAECEERHGVDAVEQLLDACHALQNHGVDRYKRPSPISPEEEAKRQQEREAYLQAQLNTLWSTIPQPEREDEQRHDDEDPLGLHRRSRYPAEPQENLLYFIEKNAPLLEPWQREIVRIVRKMAQYFYPQRQTQVMNEGWATFWHYTIMHRLYDEQLIDEGIMMEFLQSHTSVVAQPAFDSPYYSGINPYALGFAIFSDIQRICRTPTEEDRRWFPEMAGSDWLETLHFAMNNFKDESFIQQFLSPRVIRELKLFAIIDDDTDEMIEVSAIHDDRGYRRVREALSTQYALGHREPNIQVWEANIHGDRSLTLRHERSDRRPLDRTVYPVLRYMHQLWGFPVHLDCMEGGECVARYHWPMTEDA</sequence>
<feature type="region of interest" description="Disordered" evidence="1">
    <location>
        <begin position="220"/>
        <end position="243"/>
    </location>
</feature>
<accession>A0A420WZB4</accession>